<dbReference type="GO" id="GO:0070481">
    <property type="term" value="P:nuclear-transcribed mRNA catabolic process, non-stop decay"/>
    <property type="evidence" value="ECO:0007669"/>
    <property type="project" value="InterPro"/>
</dbReference>
<dbReference type="FunFam" id="3.30.1330.30:FF:000008">
    <property type="entry name" value="Protein pelota homolog"/>
    <property type="match status" value="1"/>
</dbReference>
<dbReference type="KEGG" id="zju:107412423"/>
<dbReference type="InterPro" id="IPR042226">
    <property type="entry name" value="eFR1_2_sf"/>
</dbReference>
<dbReference type="NCBIfam" id="TIGR00111">
    <property type="entry name" value="pelota"/>
    <property type="match status" value="1"/>
</dbReference>
<evidence type="ECO:0000256" key="4">
    <source>
        <dbReference type="ARBA" id="ARBA00009504"/>
    </source>
</evidence>
<dbReference type="InterPro" id="IPR005142">
    <property type="entry name" value="eRF1_3"/>
</dbReference>
<comment type="cofactor">
    <cofactor evidence="1 9">
        <name>a divalent metal cation</name>
        <dbReference type="ChEBI" id="CHEBI:60240"/>
    </cofactor>
</comment>
<keyword evidence="5 9" id="KW-0963">Cytoplasm</keyword>
<evidence type="ECO:0000313" key="12">
    <source>
        <dbReference type="RefSeq" id="XP_015875687.1"/>
    </source>
</evidence>
<dbReference type="GO" id="GO:0005737">
    <property type="term" value="C:cytoplasm"/>
    <property type="evidence" value="ECO:0007669"/>
    <property type="project" value="UniProtKB-SubCell"/>
</dbReference>
<proteinExistence type="inferred from homology"/>
<evidence type="ECO:0000256" key="5">
    <source>
        <dbReference type="ARBA" id="ARBA00022490"/>
    </source>
</evidence>
<dbReference type="Pfam" id="PF03465">
    <property type="entry name" value="eRF1_3"/>
    <property type="match status" value="1"/>
</dbReference>
<dbReference type="GO" id="GO:0046872">
    <property type="term" value="F:metal ion binding"/>
    <property type="evidence" value="ECO:0007669"/>
    <property type="project" value="UniProtKB-KW"/>
</dbReference>
<dbReference type="Proteomes" id="UP001652623">
    <property type="component" value="Chromosome 10"/>
</dbReference>
<dbReference type="InterPro" id="IPR004405">
    <property type="entry name" value="TF_pelota"/>
</dbReference>
<dbReference type="PANTHER" id="PTHR10853">
    <property type="entry name" value="PELOTA"/>
    <property type="match status" value="1"/>
</dbReference>
<reference evidence="12" key="1">
    <citation type="submission" date="2025-08" db="UniProtKB">
        <authorList>
            <consortium name="RefSeq"/>
        </authorList>
    </citation>
    <scope>IDENTIFICATION</scope>
    <source>
        <tissue evidence="12">Seedling</tissue>
    </source>
</reference>
<feature type="domain" description="eRF1/Pelota-like N-terminal" evidence="10">
    <location>
        <begin position="1"/>
        <end position="131"/>
    </location>
</feature>
<dbReference type="Pfam" id="PF26356">
    <property type="entry name" value="Pelota_N"/>
    <property type="match status" value="1"/>
</dbReference>
<dbReference type="GO" id="GO:0005634">
    <property type="term" value="C:nucleus"/>
    <property type="evidence" value="ECO:0007669"/>
    <property type="project" value="UniProtKB-SubCell"/>
</dbReference>
<dbReference type="InterPro" id="IPR005141">
    <property type="entry name" value="eRF1_2"/>
</dbReference>
<sequence>MRIVRKDFVPDGPGSVKMIPVDSDDLWYAYNLIAPGDSVMAVTVRKVLREAASGGRDAERVKLKLEIKVEEVADYDKVGSILRIRGKNILENEYVKIGAFHTLELELHRPFVLRKDIWDSFALNVLQQASDPAASADLAVVLMQEGLAHILLVGKSMTTTRSRIETSIPRKHGPAIAGYESALNKFFENVLQAFLKHVDFNVVRCAVIASPGFTKDQFHRHLLLEAERRQLRAIIENKSRIILVHTTSGYKHSLREVLDAPNVMNMIKDTKAAQEVRALDDFFSMLSNDPARACYGPKHVEVAHERMAVQTLLITDDLFRNADIASRQKYVNLVNSVKDSGGTVHIFSSMHVSGEQLAQITGIAAILRFPLPDLEDIEM</sequence>
<dbReference type="AlphaFoldDB" id="A0A6P3ZKP4"/>
<dbReference type="GeneID" id="107412423"/>
<evidence type="ECO:0000256" key="2">
    <source>
        <dbReference type="ARBA" id="ARBA00004123"/>
    </source>
</evidence>
<dbReference type="FunFam" id="3.30.420.60:FF:000002">
    <property type="entry name" value="Protein pelota homolog"/>
    <property type="match status" value="1"/>
</dbReference>
<dbReference type="FunFam" id="2.30.30.870:FF:000002">
    <property type="entry name" value="Protein pelota homolog"/>
    <property type="match status" value="1"/>
</dbReference>
<dbReference type="InParanoid" id="A0A6P3ZKP4"/>
<dbReference type="InterPro" id="IPR038069">
    <property type="entry name" value="Pelota/DOM34_N"/>
</dbReference>
<evidence type="ECO:0000256" key="6">
    <source>
        <dbReference type="ARBA" id="ARBA00022723"/>
    </source>
</evidence>
<keyword evidence="7" id="KW-0539">Nucleus</keyword>
<dbReference type="Gene3D" id="3.30.420.60">
    <property type="entry name" value="eRF1 domain 2"/>
    <property type="match status" value="1"/>
</dbReference>
<dbReference type="InterPro" id="IPR005140">
    <property type="entry name" value="eRF1_Pelota-like_N"/>
</dbReference>
<dbReference type="PANTHER" id="PTHR10853:SF0">
    <property type="entry name" value="PROTEIN PELOTA HOMOLOG"/>
    <property type="match status" value="1"/>
</dbReference>
<dbReference type="GO" id="GO:0070966">
    <property type="term" value="P:nuclear-transcribed mRNA catabolic process, no-go decay"/>
    <property type="evidence" value="ECO:0007669"/>
    <property type="project" value="InterPro"/>
</dbReference>
<organism evidence="11 12">
    <name type="scientific">Ziziphus jujuba</name>
    <name type="common">Chinese jujube</name>
    <name type="synonym">Ziziphus sativa</name>
    <dbReference type="NCBI Taxonomy" id="326968"/>
    <lineage>
        <taxon>Eukaryota</taxon>
        <taxon>Viridiplantae</taxon>
        <taxon>Streptophyta</taxon>
        <taxon>Embryophyta</taxon>
        <taxon>Tracheophyta</taxon>
        <taxon>Spermatophyta</taxon>
        <taxon>Magnoliopsida</taxon>
        <taxon>eudicotyledons</taxon>
        <taxon>Gunneridae</taxon>
        <taxon>Pentapetalae</taxon>
        <taxon>rosids</taxon>
        <taxon>fabids</taxon>
        <taxon>Rosales</taxon>
        <taxon>Rhamnaceae</taxon>
        <taxon>Paliureae</taxon>
        <taxon>Ziziphus</taxon>
    </lineage>
</organism>
<dbReference type="GO" id="GO:0032790">
    <property type="term" value="P:ribosome disassembly"/>
    <property type="evidence" value="ECO:0007669"/>
    <property type="project" value="TreeGrafter"/>
</dbReference>
<dbReference type="SMART" id="SM01194">
    <property type="entry name" value="eRF1_1"/>
    <property type="match status" value="1"/>
</dbReference>
<dbReference type="GO" id="GO:0070651">
    <property type="term" value="P:nonfunctional rRNA decay"/>
    <property type="evidence" value="ECO:0007669"/>
    <property type="project" value="TreeGrafter"/>
</dbReference>
<dbReference type="SUPFAM" id="SSF53137">
    <property type="entry name" value="Translational machinery components"/>
    <property type="match status" value="1"/>
</dbReference>
<dbReference type="FunCoup" id="A0A6P3ZKP4">
    <property type="interactions" value="2921"/>
</dbReference>
<name>A0A6P3ZKP4_ZIZJJ</name>
<dbReference type="SUPFAM" id="SSF159065">
    <property type="entry name" value="Dom34/Pelota N-terminal domain-like"/>
    <property type="match status" value="1"/>
</dbReference>
<evidence type="ECO:0000256" key="1">
    <source>
        <dbReference type="ARBA" id="ARBA00001968"/>
    </source>
</evidence>
<evidence type="ECO:0000256" key="8">
    <source>
        <dbReference type="ARBA" id="ARBA00054141"/>
    </source>
</evidence>
<comment type="function">
    <text evidence="8">Component of the Pelota-HBS1L complex, a complex that recognizes stalled ribosomes and triggers the No-Go Decay (NGD) pathway. In the Pelota-HBS1L complex, pelo recognizes ribosomes stalled at the 3' end of an mRNA and engages stalled ribosomes by destabilizing mRNA in the mRNA channel. Following ribosome-binding, the Pelota-HBS1L complex promotes the disassembly of stalled ribosomes, followed by degradation of damaged mRNAs as part of the NGD pathway.</text>
</comment>
<dbReference type="RefSeq" id="XP_015875687.1">
    <property type="nucleotide sequence ID" value="XM_016020201.4"/>
</dbReference>
<comment type="subcellular location">
    <subcellularLocation>
        <location evidence="3 9">Cytoplasm</location>
    </subcellularLocation>
    <subcellularLocation>
        <location evidence="2">Nucleus</location>
    </subcellularLocation>
</comment>
<dbReference type="InterPro" id="IPR029064">
    <property type="entry name" value="Ribosomal_eL30-like_sf"/>
</dbReference>
<evidence type="ECO:0000256" key="7">
    <source>
        <dbReference type="ARBA" id="ARBA00023242"/>
    </source>
</evidence>
<comment type="similarity">
    <text evidence="4 9">Belongs to the eukaryotic release factor 1 family. Pelota subfamily.</text>
</comment>
<evidence type="ECO:0000256" key="3">
    <source>
        <dbReference type="ARBA" id="ARBA00004496"/>
    </source>
</evidence>
<protein>
    <recommendedName>
        <fullName evidence="9">Protein pelota homolog</fullName>
    </recommendedName>
</protein>
<accession>A0A6P3ZKP4</accession>
<evidence type="ECO:0000313" key="11">
    <source>
        <dbReference type="Proteomes" id="UP001652623"/>
    </source>
</evidence>
<dbReference type="InterPro" id="IPR058547">
    <property type="entry name" value="Pelota_N"/>
</dbReference>
<evidence type="ECO:0000256" key="9">
    <source>
        <dbReference type="RuleBase" id="RU362019"/>
    </source>
</evidence>
<dbReference type="Gene3D" id="2.30.30.870">
    <property type="entry name" value="Pelota, domain A"/>
    <property type="match status" value="1"/>
</dbReference>
<keyword evidence="6 9" id="KW-0479">Metal-binding</keyword>
<keyword evidence="11" id="KW-1185">Reference proteome</keyword>
<gene>
    <name evidence="12" type="primary">LOC107412423</name>
</gene>
<dbReference type="SUPFAM" id="SSF55315">
    <property type="entry name" value="L30e-like"/>
    <property type="match status" value="1"/>
</dbReference>
<dbReference type="Gene3D" id="3.30.1330.30">
    <property type="match status" value="1"/>
</dbReference>
<dbReference type="GO" id="GO:0071025">
    <property type="term" value="P:RNA surveillance"/>
    <property type="evidence" value="ECO:0007669"/>
    <property type="project" value="InterPro"/>
</dbReference>
<dbReference type="Pfam" id="PF03464">
    <property type="entry name" value="eRF1_2"/>
    <property type="match status" value="1"/>
</dbReference>
<evidence type="ECO:0000259" key="10">
    <source>
        <dbReference type="SMART" id="SM01194"/>
    </source>
</evidence>